<evidence type="ECO:0000313" key="2">
    <source>
        <dbReference type="EMBL" id="GAG22666.1"/>
    </source>
</evidence>
<feature type="non-terminal residue" evidence="2">
    <location>
        <position position="87"/>
    </location>
</feature>
<dbReference type="Gene3D" id="3.40.50.10260">
    <property type="entry name" value="YjeF N-terminal domain"/>
    <property type="match status" value="1"/>
</dbReference>
<dbReference type="InterPro" id="IPR004443">
    <property type="entry name" value="YjeF_N_dom"/>
</dbReference>
<evidence type="ECO:0000259" key="1">
    <source>
        <dbReference type="PROSITE" id="PS51385"/>
    </source>
</evidence>
<gene>
    <name evidence="2" type="ORF">S01H1_58826</name>
</gene>
<dbReference type="EMBL" id="BARS01038444">
    <property type="protein sequence ID" value="GAG22666.1"/>
    <property type="molecule type" value="Genomic_DNA"/>
</dbReference>
<name>X0XCJ8_9ZZZZ</name>
<dbReference type="Pfam" id="PF03853">
    <property type="entry name" value="YjeF_N"/>
    <property type="match status" value="1"/>
</dbReference>
<accession>X0XCJ8</accession>
<organism evidence="2">
    <name type="scientific">marine sediment metagenome</name>
    <dbReference type="NCBI Taxonomy" id="412755"/>
    <lineage>
        <taxon>unclassified sequences</taxon>
        <taxon>metagenomes</taxon>
        <taxon>ecological metagenomes</taxon>
    </lineage>
</organism>
<dbReference type="AlphaFoldDB" id="X0XCJ8"/>
<dbReference type="SUPFAM" id="SSF64153">
    <property type="entry name" value="YjeF N-terminal domain-like"/>
    <property type="match status" value="1"/>
</dbReference>
<feature type="domain" description="YjeF N-terminal" evidence="1">
    <location>
        <begin position="1"/>
        <end position="87"/>
    </location>
</feature>
<protein>
    <recommendedName>
        <fullName evidence="1">YjeF N-terminal domain-containing protein</fullName>
    </recommendedName>
</protein>
<dbReference type="PROSITE" id="PS51385">
    <property type="entry name" value="YJEF_N"/>
    <property type="match status" value="1"/>
</dbReference>
<reference evidence="2" key="1">
    <citation type="journal article" date="2014" name="Front. Microbiol.">
        <title>High frequency of phylogenetically diverse reductive dehalogenase-homologous genes in deep subseafloor sedimentary metagenomes.</title>
        <authorList>
            <person name="Kawai M."/>
            <person name="Futagami T."/>
            <person name="Toyoda A."/>
            <person name="Takaki Y."/>
            <person name="Nishi S."/>
            <person name="Hori S."/>
            <person name="Arai W."/>
            <person name="Tsubouchi T."/>
            <person name="Morono Y."/>
            <person name="Uchiyama I."/>
            <person name="Ito T."/>
            <person name="Fujiyama A."/>
            <person name="Inagaki F."/>
            <person name="Takami H."/>
        </authorList>
    </citation>
    <scope>NUCLEOTIDE SEQUENCE</scope>
    <source>
        <strain evidence="2">Expedition CK06-06</strain>
    </source>
</reference>
<sequence>MRRLDKEAAEKFGIPSVVLMENAGRAVYEAARDMLSGAKEKKTLCVCGKGNNAGDGFVAARHLINNGFDTEIFLLDDPATLRGDAKI</sequence>
<dbReference type="InterPro" id="IPR036652">
    <property type="entry name" value="YjeF_N_dom_sf"/>
</dbReference>
<comment type="caution">
    <text evidence="2">The sequence shown here is derived from an EMBL/GenBank/DDBJ whole genome shotgun (WGS) entry which is preliminary data.</text>
</comment>
<proteinExistence type="predicted"/>